<organism evidence="1">
    <name type="scientific">Brassica napus</name>
    <name type="common">Rape</name>
    <dbReference type="NCBI Taxonomy" id="3708"/>
    <lineage>
        <taxon>Eukaryota</taxon>
        <taxon>Viridiplantae</taxon>
        <taxon>Streptophyta</taxon>
        <taxon>Embryophyta</taxon>
        <taxon>Tracheophyta</taxon>
        <taxon>Spermatophyta</taxon>
        <taxon>Magnoliopsida</taxon>
        <taxon>eudicotyledons</taxon>
        <taxon>Gunneridae</taxon>
        <taxon>Pentapetalae</taxon>
        <taxon>rosids</taxon>
        <taxon>malvids</taxon>
        <taxon>Brassicales</taxon>
        <taxon>Brassicaceae</taxon>
        <taxon>Brassiceae</taxon>
        <taxon>Brassica</taxon>
    </lineage>
</organism>
<name>A0A078JW31_BRANA</name>
<gene>
    <name evidence="1" type="primary">BnaCnng74590D</name>
    <name evidence="1" type="ORF">GSBRNA2T00020485001</name>
</gene>
<evidence type="ECO:0000313" key="1">
    <source>
        <dbReference type="EMBL" id="CDY71808.1"/>
    </source>
</evidence>
<accession>A0A078JW31</accession>
<dbReference type="PaxDb" id="3708-A0A078JW31"/>
<dbReference type="EMBL" id="LK047599">
    <property type="protein sequence ID" value="CDY71808.1"/>
    <property type="molecule type" value="Genomic_DNA"/>
</dbReference>
<reference evidence="1" key="1">
    <citation type="journal article" date="2014" name="Science">
        <title>Plant genetics. Early allopolyploid evolution in the post-Neolithic Brassica napus oilseed genome.</title>
        <authorList>
            <person name="Chalhoub B."/>
            <person name="Denoeud F."/>
            <person name="Liu S."/>
            <person name="Parkin I.A."/>
            <person name="Tang H."/>
            <person name="Wang X."/>
            <person name="Chiquet J."/>
            <person name="Belcram H."/>
            <person name="Tong C."/>
            <person name="Samans B."/>
            <person name="Correa M."/>
            <person name="Da Silva C."/>
            <person name="Just J."/>
            <person name="Falentin C."/>
            <person name="Koh C.S."/>
            <person name="Le Clainche I."/>
            <person name="Bernard M."/>
            <person name="Bento P."/>
            <person name="Noel B."/>
            <person name="Labadie K."/>
            <person name="Alberti A."/>
            <person name="Charles M."/>
            <person name="Arnaud D."/>
            <person name="Guo H."/>
            <person name="Daviaud C."/>
            <person name="Alamery S."/>
            <person name="Jabbari K."/>
            <person name="Zhao M."/>
            <person name="Edger P.P."/>
            <person name="Chelaifa H."/>
            <person name="Tack D."/>
            <person name="Lassalle G."/>
            <person name="Mestiri I."/>
            <person name="Schnel N."/>
            <person name="Le Paslier M.C."/>
            <person name="Fan G."/>
            <person name="Renault V."/>
            <person name="Bayer P.E."/>
            <person name="Golicz A.A."/>
            <person name="Manoli S."/>
            <person name="Lee T.H."/>
            <person name="Thi V.H."/>
            <person name="Chalabi S."/>
            <person name="Hu Q."/>
            <person name="Fan C."/>
            <person name="Tollenaere R."/>
            <person name="Lu Y."/>
            <person name="Battail C."/>
            <person name="Shen J."/>
            <person name="Sidebottom C.H."/>
            <person name="Wang X."/>
            <person name="Canaguier A."/>
            <person name="Chauveau A."/>
            <person name="Berard A."/>
            <person name="Deniot G."/>
            <person name="Guan M."/>
            <person name="Liu Z."/>
            <person name="Sun F."/>
            <person name="Lim Y.P."/>
            <person name="Lyons E."/>
            <person name="Town C.D."/>
            <person name="Bancroft I."/>
            <person name="Wang X."/>
            <person name="Meng J."/>
            <person name="Ma J."/>
            <person name="Pires J.C."/>
            <person name="King G.J."/>
            <person name="Brunel D."/>
            <person name="Delourme R."/>
            <person name="Renard M."/>
            <person name="Aury J.M."/>
            <person name="Adams K.L."/>
            <person name="Batley J."/>
            <person name="Snowdon R.J."/>
            <person name="Tost J."/>
            <person name="Edwards D."/>
            <person name="Zhou Y."/>
            <person name="Hua W."/>
            <person name="Sharpe A.G."/>
            <person name="Paterson A.H."/>
            <person name="Guan C."/>
            <person name="Wincker P."/>
        </authorList>
    </citation>
    <scope>NUCLEOTIDE SEQUENCE [LARGE SCALE GENOMIC DNA]</scope>
</reference>
<proteinExistence type="predicted"/>
<protein>
    <submittedName>
        <fullName evidence="1">BnaCnng74590D protein</fullName>
    </submittedName>
</protein>
<sequence>MADNQTFRSW</sequence>
<reference evidence="1" key="2">
    <citation type="submission" date="2014-06" db="EMBL/GenBank/DDBJ databases">
        <authorList>
            <person name="Genoscope - CEA"/>
        </authorList>
    </citation>
    <scope>NUCLEOTIDE SEQUENCE</scope>
</reference>